<name>A0A7U2I7Z4_PHANO</name>
<feature type="domain" description="Rieske" evidence="13">
    <location>
        <begin position="54"/>
        <end position="140"/>
    </location>
</feature>
<dbReference type="InterPro" id="IPR036922">
    <property type="entry name" value="Rieske_2Fe-2S_sf"/>
</dbReference>
<keyword evidence="8" id="KW-0479">Metal-binding</keyword>
<evidence type="ECO:0000256" key="11">
    <source>
        <dbReference type="ARBA" id="ARBA00023014"/>
    </source>
</evidence>
<comment type="similarity">
    <text evidence="4">Belongs to the choline monooxygenase family.</text>
</comment>
<dbReference type="Pfam" id="PF00848">
    <property type="entry name" value="Ring_hydroxyl_A"/>
    <property type="match status" value="1"/>
</dbReference>
<dbReference type="GO" id="GO:0051537">
    <property type="term" value="F:2 iron, 2 sulfur cluster binding"/>
    <property type="evidence" value="ECO:0007669"/>
    <property type="project" value="UniProtKB-KW"/>
</dbReference>
<dbReference type="PANTHER" id="PTHR43756">
    <property type="entry name" value="CHOLINE MONOOXYGENASE, CHLOROPLASTIC"/>
    <property type="match status" value="1"/>
</dbReference>
<dbReference type="SUPFAM" id="SSF55961">
    <property type="entry name" value="Bet v1-like"/>
    <property type="match status" value="1"/>
</dbReference>
<gene>
    <name evidence="14" type="ORF">JI435_137000</name>
</gene>
<evidence type="ECO:0000256" key="10">
    <source>
        <dbReference type="ARBA" id="ARBA00023004"/>
    </source>
</evidence>
<dbReference type="CDD" id="cd03469">
    <property type="entry name" value="Rieske_RO_Alpha_N"/>
    <property type="match status" value="1"/>
</dbReference>
<evidence type="ECO:0000313" key="15">
    <source>
        <dbReference type="Proteomes" id="UP000663193"/>
    </source>
</evidence>
<comment type="function">
    <text evidence="2">Catalyzes the first step of the osmoprotectant glycine betaine synthesis.</text>
</comment>
<dbReference type="Pfam" id="PF00355">
    <property type="entry name" value="Rieske"/>
    <property type="match status" value="1"/>
</dbReference>
<protein>
    <recommendedName>
        <fullName evidence="6">Choline monooxygenase, chloroplastic</fullName>
        <ecNumber evidence="5">1.14.15.7</ecNumber>
    </recommendedName>
</protein>
<sequence length="420" mass="48635">MAATRSLNYFNFNAAAAKDATLEKQSPVRALPSSWYSSQAMYEMERRAIFSRRWLFITHSSRVKNAGDWVRYNVAGYDFIITKDRTGGINTFHNVCRHRAFSVIEEGSSGNSKILACRYHGWSYGMNGKLAKAPGYQNLEMDKDQNGLFPIHTHIDRNGFIWINMDAKETPEVSFDEHFENVDIQKRYTDSNINFDEYELEYTYDLEGAYNWKILADNFNECYHCPTTHTDVPTFLNLETFDSDLKGGHIQHYCEPTEDQVKLGNYTHSTYYFPVSSMVAARHFMMIQKFLPSSPTSCQMSYEIYRKKGSSDEDFRRIADVYERVMSEDKTLCELAQKNLVSGVFVNGQLHPKFEKGPLFFQNNVRQMITEHYEKEKKEGKEIWPAKHTPTENASISNQDEEICRDIECGTGGQKEVLAW</sequence>
<dbReference type="GO" id="GO:0005506">
    <property type="term" value="F:iron ion binding"/>
    <property type="evidence" value="ECO:0007669"/>
    <property type="project" value="InterPro"/>
</dbReference>
<dbReference type="AlphaFoldDB" id="A0A7U2I7Z4"/>
<dbReference type="OrthoDB" id="426882at2759"/>
<keyword evidence="10" id="KW-0408">Iron</keyword>
<evidence type="ECO:0000256" key="8">
    <source>
        <dbReference type="ARBA" id="ARBA00022723"/>
    </source>
</evidence>
<proteinExistence type="inferred from homology"/>
<dbReference type="InterPro" id="IPR015879">
    <property type="entry name" value="Ring_hydroxy_dOase_asu_C_dom"/>
</dbReference>
<keyword evidence="15" id="KW-1185">Reference proteome</keyword>
<dbReference type="CDD" id="cd00680">
    <property type="entry name" value="RHO_alpha_C"/>
    <property type="match status" value="1"/>
</dbReference>
<dbReference type="PRINTS" id="PR00090">
    <property type="entry name" value="RNGDIOXGNASE"/>
</dbReference>
<dbReference type="GO" id="GO:0019285">
    <property type="term" value="P:glycine betaine biosynthetic process from choline"/>
    <property type="evidence" value="ECO:0007669"/>
    <property type="project" value="UniProtKB-UniPathway"/>
</dbReference>
<comment type="cofactor">
    <cofactor evidence="1">
        <name>Fe cation</name>
        <dbReference type="ChEBI" id="CHEBI:24875"/>
    </cofactor>
</comment>
<dbReference type="Gene3D" id="2.102.10.10">
    <property type="entry name" value="Rieske [2Fe-2S] iron-sulphur domain"/>
    <property type="match status" value="1"/>
</dbReference>
<evidence type="ECO:0000256" key="9">
    <source>
        <dbReference type="ARBA" id="ARBA00023002"/>
    </source>
</evidence>
<evidence type="ECO:0000256" key="4">
    <source>
        <dbReference type="ARBA" id="ARBA00010848"/>
    </source>
</evidence>
<evidence type="ECO:0000256" key="1">
    <source>
        <dbReference type="ARBA" id="ARBA00001962"/>
    </source>
</evidence>
<comment type="pathway">
    <text evidence="3">Amine and polyamine biosynthesis; betaine biosynthesis via choline pathway; betaine aldehyde from choline (monooxygenase route): step 1/1.</text>
</comment>
<dbReference type="Proteomes" id="UP000663193">
    <property type="component" value="Chromosome 16"/>
</dbReference>
<dbReference type="InterPro" id="IPR001663">
    <property type="entry name" value="Rng_hydr_dOase-A"/>
</dbReference>
<dbReference type="SUPFAM" id="SSF50022">
    <property type="entry name" value="ISP domain"/>
    <property type="match status" value="1"/>
</dbReference>
<dbReference type="PROSITE" id="PS51296">
    <property type="entry name" value="RIESKE"/>
    <property type="match status" value="1"/>
</dbReference>
<evidence type="ECO:0000256" key="5">
    <source>
        <dbReference type="ARBA" id="ARBA00012763"/>
    </source>
</evidence>
<keyword evidence="7" id="KW-0001">2Fe-2S</keyword>
<dbReference type="GO" id="GO:0019133">
    <property type="term" value="F:choline monooxygenase activity"/>
    <property type="evidence" value="ECO:0007669"/>
    <property type="project" value="UniProtKB-EC"/>
</dbReference>
<dbReference type="UniPathway" id="UPA00529">
    <property type="reaction ID" value="UER00430"/>
</dbReference>
<evidence type="ECO:0000256" key="3">
    <source>
        <dbReference type="ARBA" id="ARBA00004866"/>
    </source>
</evidence>
<comment type="catalytic activity">
    <reaction evidence="12">
        <text>choline + 2 reduced [2Fe-2S]-[ferredoxin] + O2 + 2 H(+) = betaine aldehyde hydrate + 2 oxidized [2Fe-2S]-[ferredoxin] + H2O</text>
        <dbReference type="Rhea" id="RHEA:17769"/>
        <dbReference type="Rhea" id="RHEA-COMP:10000"/>
        <dbReference type="Rhea" id="RHEA-COMP:10001"/>
        <dbReference type="ChEBI" id="CHEBI:15354"/>
        <dbReference type="ChEBI" id="CHEBI:15377"/>
        <dbReference type="ChEBI" id="CHEBI:15378"/>
        <dbReference type="ChEBI" id="CHEBI:15379"/>
        <dbReference type="ChEBI" id="CHEBI:15870"/>
        <dbReference type="ChEBI" id="CHEBI:33737"/>
        <dbReference type="ChEBI" id="CHEBI:33738"/>
        <dbReference type="EC" id="1.14.15.7"/>
    </reaction>
</comment>
<dbReference type="Gene3D" id="3.90.380.10">
    <property type="entry name" value="Naphthalene 1,2-dioxygenase Alpha Subunit, Chain A, domain 1"/>
    <property type="match status" value="2"/>
</dbReference>
<organism evidence="14 15">
    <name type="scientific">Phaeosphaeria nodorum (strain SN15 / ATCC MYA-4574 / FGSC 10173)</name>
    <name type="common">Glume blotch fungus</name>
    <name type="synonym">Parastagonospora nodorum</name>
    <dbReference type="NCBI Taxonomy" id="321614"/>
    <lineage>
        <taxon>Eukaryota</taxon>
        <taxon>Fungi</taxon>
        <taxon>Dikarya</taxon>
        <taxon>Ascomycota</taxon>
        <taxon>Pezizomycotina</taxon>
        <taxon>Dothideomycetes</taxon>
        <taxon>Pleosporomycetidae</taxon>
        <taxon>Pleosporales</taxon>
        <taxon>Pleosporineae</taxon>
        <taxon>Phaeosphaeriaceae</taxon>
        <taxon>Parastagonospora</taxon>
    </lineage>
</organism>
<evidence type="ECO:0000256" key="2">
    <source>
        <dbReference type="ARBA" id="ARBA00002149"/>
    </source>
</evidence>
<dbReference type="InterPro" id="IPR017941">
    <property type="entry name" value="Rieske_2Fe-2S"/>
</dbReference>
<dbReference type="EC" id="1.14.15.7" evidence="5"/>
<evidence type="ECO:0000313" key="14">
    <source>
        <dbReference type="EMBL" id="QRD03832.1"/>
    </source>
</evidence>
<evidence type="ECO:0000259" key="13">
    <source>
        <dbReference type="PROSITE" id="PS51296"/>
    </source>
</evidence>
<dbReference type="EMBL" id="CP069038">
    <property type="protein sequence ID" value="QRD03832.1"/>
    <property type="molecule type" value="Genomic_DNA"/>
</dbReference>
<accession>A0A7U2I7Z4</accession>
<dbReference type="VEuPathDB" id="FungiDB:JI435_137000"/>
<evidence type="ECO:0000256" key="6">
    <source>
        <dbReference type="ARBA" id="ARBA00014931"/>
    </source>
</evidence>
<evidence type="ECO:0000256" key="12">
    <source>
        <dbReference type="ARBA" id="ARBA00049097"/>
    </source>
</evidence>
<dbReference type="PANTHER" id="PTHR43756:SF5">
    <property type="entry name" value="CHOLINE MONOOXYGENASE, CHLOROPLASTIC"/>
    <property type="match status" value="1"/>
</dbReference>
<reference evidence="15" key="1">
    <citation type="journal article" date="2021" name="BMC Genomics">
        <title>Chromosome-level genome assembly and manually-curated proteome of model necrotroph Parastagonospora nodorum Sn15 reveals a genome-wide trove of candidate effector homologs, and redundancy of virulence-related functions within an accessory chromosome.</title>
        <authorList>
            <person name="Bertazzoni S."/>
            <person name="Jones D.A.B."/>
            <person name="Phan H.T."/>
            <person name="Tan K.-C."/>
            <person name="Hane J.K."/>
        </authorList>
    </citation>
    <scope>NUCLEOTIDE SEQUENCE [LARGE SCALE GENOMIC DNA]</scope>
    <source>
        <strain evidence="15">SN15 / ATCC MYA-4574 / FGSC 10173)</strain>
    </source>
</reference>
<evidence type="ECO:0000256" key="7">
    <source>
        <dbReference type="ARBA" id="ARBA00022714"/>
    </source>
</evidence>
<keyword evidence="11" id="KW-0411">Iron-sulfur</keyword>
<keyword evidence="9" id="KW-0560">Oxidoreductase</keyword>